<organism evidence="1 2">
    <name type="scientific">Mytilus edulis</name>
    <name type="common">Blue mussel</name>
    <dbReference type="NCBI Taxonomy" id="6550"/>
    <lineage>
        <taxon>Eukaryota</taxon>
        <taxon>Metazoa</taxon>
        <taxon>Spiralia</taxon>
        <taxon>Lophotrochozoa</taxon>
        <taxon>Mollusca</taxon>
        <taxon>Bivalvia</taxon>
        <taxon>Autobranchia</taxon>
        <taxon>Pteriomorphia</taxon>
        <taxon>Mytilida</taxon>
        <taxon>Mytiloidea</taxon>
        <taxon>Mytilidae</taxon>
        <taxon>Mytilinae</taxon>
        <taxon>Mytilus</taxon>
    </lineage>
</organism>
<dbReference type="SUPFAM" id="SSF101898">
    <property type="entry name" value="NHL repeat"/>
    <property type="match status" value="1"/>
</dbReference>
<sequence length="181" mass="20653">MDIECFDFAINLQAEILFNPLPGTKLLVASTTSMQTKILLDMSPMLVVSIHTSRNEELILGLREQGQRYPLTDLSTRQVVVFGTDYKRKSTFERDSAGMRLFYYTKRITTDSGNNIYVVDFLQDDITGRIVSIDRNGRKRFVYNGCPSFNTKRSAFNPRDIVVTSTDTTIISDQVNHAYML</sequence>
<evidence type="ECO:0000313" key="1">
    <source>
        <dbReference type="EMBL" id="CAG2246774.1"/>
    </source>
</evidence>
<dbReference type="Proteomes" id="UP000683360">
    <property type="component" value="Unassembled WGS sequence"/>
</dbReference>
<dbReference type="Gene3D" id="2.120.10.30">
    <property type="entry name" value="TolB, C-terminal domain"/>
    <property type="match status" value="1"/>
</dbReference>
<dbReference type="OrthoDB" id="6053737at2759"/>
<keyword evidence="2" id="KW-1185">Reference proteome</keyword>
<evidence type="ECO:0000313" key="2">
    <source>
        <dbReference type="Proteomes" id="UP000683360"/>
    </source>
</evidence>
<reference evidence="1" key="1">
    <citation type="submission" date="2021-03" db="EMBL/GenBank/DDBJ databases">
        <authorList>
            <person name="Bekaert M."/>
        </authorList>
    </citation>
    <scope>NUCLEOTIDE SEQUENCE</scope>
</reference>
<name>A0A8S3UK60_MYTED</name>
<comment type="caution">
    <text evidence="1">The sequence shown here is derived from an EMBL/GenBank/DDBJ whole genome shotgun (WGS) entry which is preliminary data.</text>
</comment>
<accession>A0A8S3UK60</accession>
<protein>
    <submittedName>
        <fullName evidence="1">Uncharacterized protein</fullName>
    </submittedName>
</protein>
<dbReference type="AlphaFoldDB" id="A0A8S3UK60"/>
<dbReference type="InterPro" id="IPR011042">
    <property type="entry name" value="6-blade_b-propeller_TolB-like"/>
</dbReference>
<proteinExistence type="predicted"/>
<dbReference type="EMBL" id="CAJPWZ010002881">
    <property type="protein sequence ID" value="CAG2246774.1"/>
    <property type="molecule type" value="Genomic_DNA"/>
</dbReference>
<gene>
    <name evidence="1" type="ORF">MEDL_58688</name>
</gene>